<dbReference type="PANTHER" id="PTHR10602">
    <property type="entry name" value="EUKARYOTIC TRANSLATION INITIATION FACTOR 2 SUBUNIT 1"/>
    <property type="match status" value="1"/>
</dbReference>
<dbReference type="PANTHER" id="PTHR10602:SF0">
    <property type="entry name" value="EUKARYOTIC TRANSLATION INITIATION FACTOR 2 SUBUNIT 1"/>
    <property type="match status" value="1"/>
</dbReference>
<sequence length="326" mass="37155">MVRMHRRATPNVGRVLMIEIKSVDEEGAVVSLLTYDNLEGRINEIGSVIGRIEPAQVQSLDPLVLSKSTLNFDQRMRCEASFNKRRHVRKIMLSVARATDTRDLLGLYKLCKWPSYDALNDQQSKFWRNVLPSIPMAVQNALRYSIANITVRSWRILKPGILSSSVLEQIRSTCWAFGLGRQFESLLKNNNKLPMEESLSIDYIIEHTEWDHPDGSLDDLFNAEPLFTCEGVKSSIVGEPPFFLEEFKVLRDDDYNTEAAWDRLLVDSAMNAHGCSIAATVVIYPSYENNKKGNLIFKPTLEEYNAFKANPKKKNRLHTMNLTGNI</sequence>
<dbReference type="AlphaFoldDB" id="R0FGL3"/>
<organism evidence="2 3">
    <name type="scientific">Capsella rubella</name>
    <dbReference type="NCBI Taxonomy" id="81985"/>
    <lineage>
        <taxon>Eukaryota</taxon>
        <taxon>Viridiplantae</taxon>
        <taxon>Streptophyta</taxon>
        <taxon>Embryophyta</taxon>
        <taxon>Tracheophyta</taxon>
        <taxon>Spermatophyta</taxon>
        <taxon>Magnoliopsida</taxon>
        <taxon>eudicotyledons</taxon>
        <taxon>Gunneridae</taxon>
        <taxon>Pentapetalae</taxon>
        <taxon>rosids</taxon>
        <taxon>malvids</taxon>
        <taxon>Brassicales</taxon>
        <taxon>Brassicaceae</taxon>
        <taxon>Camelineae</taxon>
        <taxon>Capsella</taxon>
    </lineage>
</organism>
<dbReference type="GO" id="GO:0033290">
    <property type="term" value="C:eukaryotic 48S preinitiation complex"/>
    <property type="evidence" value="ECO:0007669"/>
    <property type="project" value="TreeGrafter"/>
</dbReference>
<dbReference type="Gene3D" id="2.40.50.140">
    <property type="entry name" value="Nucleic acid-binding proteins"/>
    <property type="match status" value="1"/>
</dbReference>
<evidence type="ECO:0000256" key="1">
    <source>
        <dbReference type="ARBA" id="ARBA00022917"/>
    </source>
</evidence>
<gene>
    <name evidence="2" type="ORF">CARUB_v10001442mg</name>
</gene>
<evidence type="ECO:0000313" key="3">
    <source>
        <dbReference type="Proteomes" id="UP000029121"/>
    </source>
</evidence>
<dbReference type="InterPro" id="IPR012340">
    <property type="entry name" value="NA-bd_OB-fold"/>
</dbReference>
<reference evidence="3" key="1">
    <citation type="journal article" date="2013" name="Nat. Genet.">
        <title>The Capsella rubella genome and the genomic consequences of rapid mating system evolution.</title>
        <authorList>
            <person name="Slotte T."/>
            <person name="Hazzouri K.M."/>
            <person name="Agren J.A."/>
            <person name="Koenig D."/>
            <person name="Maumus F."/>
            <person name="Guo Y.L."/>
            <person name="Steige K."/>
            <person name="Platts A.E."/>
            <person name="Escobar J.S."/>
            <person name="Newman L.K."/>
            <person name="Wang W."/>
            <person name="Mandakova T."/>
            <person name="Vello E."/>
            <person name="Smith L.M."/>
            <person name="Henz S.R."/>
            <person name="Steffen J."/>
            <person name="Takuno S."/>
            <person name="Brandvain Y."/>
            <person name="Coop G."/>
            <person name="Andolfatto P."/>
            <person name="Hu T.T."/>
            <person name="Blanchette M."/>
            <person name="Clark R.M."/>
            <person name="Quesneville H."/>
            <person name="Nordborg M."/>
            <person name="Gaut B.S."/>
            <person name="Lysak M.A."/>
            <person name="Jenkins J."/>
            <person name="Grimwood J."/>
            <person name="Chapman J."/>
            <person name="Prochnik S."/>
            <person name="Shu S."/>
            <person name="Rokhsar D."/>
            <person name="Schmutz J."/>
            <person name="Weigel D."/>
            <person name="Wright S.I."/>
        </authorList>
    </citation>
    <scope>NUCLEOTIDE SEQUENCE [LARGE SCALE GENOMIC DNA]</scope>
    <source>
        <strain evidence="3">cv. Monte Gargano</strain>
    </source>
</reference>
<protein>
    <submittedName>
        <fullName evidence="2">Uncharacterized protein</fullName>
    </submittedName>
</protein>
<dbReference type="EMBL" id="KB870810">
    <property type="protein sequence ID" value="EOA21101.1"/>
    <property type="molecule type" value="Genomic_DNA"/>
</dbReference>
<dbReference type="Proteomes" id="UP000029121">
    <property type="component" value="Unassembled WGS sequence"/>
</dbReference>
<keyword evidence="1" id="KW-0648">Protein biosynthesis</keyword>
<evidence type="ECO:0000313" key="2">
    <source>
        <dbReference type="EMBL" id="EOA21101.1"/>
    </source>
</evidence>
<proteinExistence type="predicted"/>
<dbReference type="eggNOG" id="KOG2916">
    <property type="taxonomic scope" value="Eukaryota"/>
</dbReference>
<keyword evidence="3" id="KW-1185">Reference proteome</keyword>
<name>R0FGL3_9BRAS</name>
<dbReference type="GO" id="GO:0003723">
    <property type="term" value="F:RNA binding"/>
    <property type="evidence" value="ECO:0007669"/>
    <property type="project" value="InterPro"/>
</dbReference>
<dbReference type="STRING" id="81985.R0FGL3"/>
<accession>R0FGL3</accession>
<dbReference type="InterPro" id="IPR011488">
    <property type="entry name" value="TIF_2_asu"/>
</dbReference>
<dbReference type="GO" id="GO:0043022">
    <property type="term" value="F:ribosome binding"/>
    <property type="evidence" value="ECO:0007669"/>
    <property type="project" value="TreeGrafter"/>
</dbReference>
<dbReference type="GO" id="GO:0003743">
    <property type="term" value="F:translation initiation factor activity"/>
    <property type="evidence" value="ECO:0007669"/>
    <property type="project" value="InterPro"/>
</dbReference>
<dbReference type="GO" id="GO:0005850">
    <property type="term" value="C:eukaryotic translation initiation factor 2 complex"/>
    <property type="evidence" value="ECO:0007669"/>
    <property type="project" value="TreeGrafter"/>
</dbReference>